<dbReference type="AlphaFoldDB" id="A0A561CIF8"/>
<dbReference type="RefSeq" id="WP_145739288.1">
    <property type="nucleotide sequence ID" value="NZ_VIVL01000001.1"/>
</dbReference>
<dbReference type="SMART" id="SM00563">
    <property type="entry name" value="PlsC"/>
    <property type="match status" value="1"/>
</dbReference>
<dbReference type="GO" id="GO:0016746">
    <property type="term" value="F:acyltransferase activity"/>
    <property type="evidence" value="ECO:0007669"/>
    <property type="project" value="UniProtKB-KW"/>
</dbReference>
<reference evidence="9 10" key="1">
    <citation type="submission" date="2019-06" db="EMBL/GenBank/DDBJ databases">
        <title>Sorghum-associated microbial communities from plants grown in Nebraska, USA.</title>
        <authorList>
            <person name="Schachtman D."/>
        </authorList>
    </citation>
    <scope>NUCLEOTIDE SEQUENCE [LARGE SCALE GENOMIC DNA]</scope>
    <source>
        <strain evidence="9 10">T529</strain>
    </source>
</reference>
<gene>
    <name evidence="9" type="ORF">FB547_101454</name>
</gene>
<dbReference type="InterPro" id="IPR036259">
    <property type="entry name" value="MFS_trans_sf"/>
</dbReference>
<dbReference type="GO" id="GO:0022857">
    <property type="term" value="F:transmembrane transporter activity"/>
    <property type="evidence" value="ECO:0007669"/>
    <property type="project" value="InterPro"/>
</dbReference>
<feature type="transmembrane region" description="Helical" evidence="7">
    <location>
        <begin position="389"/>
        <end position="412"/>
    </location>
</feature>
<dbReference type="PANTHER" id="PTHR43266:SF2">
    <property type="entry name" value="MAJOR FACILITATOR SUPERFAMILY (MFS) PROFILE DOMAIN-CONTAINING PROTEIN"/>
    <property type="match status" value="1"/>
</dbReference>
<dbReference type="OrthoDB" id="9803968at2"/>
<dbReference type="InterPro" id="IPR011701">
    <property type="entry name" value="MFS"/>
</dbReference>
<keyword evidence="9" id="KW-0808">Transferase</keyword>
<feature type="transmembrane region" description="Helical" evidence="7">
    <location>
        <begin position="351"/>
        <end position="377"/>
    </location>
</feature>
<keyword evidence="9" id="KW-0012">Acyltransferase</keyword>
<dbReference type="SUPFAM" id="SSF103473">
    <property type="entry name" value="MFS general substrate transporter"/>
    <property type="match status" value="1"/>
</dbReference>
<dbReference type="Gene3D" id="1.20.1250.20">
    <property type="entry name" value="MFS general substrate transporter like domains"/>
    <property type="match status" value="1"/>
</dbReference>
<dbReference type="CDD" id="cd06173">
    <property type="entry name" value="MFS_MefA_like"/>
    <property type="match status" value="1"/>
</dbReference>
<dbReference type="SUPFAM" id="SSF69593">
    <property type="entry name" value="Glycerol-3-phosphate (1)-acyltransferase"/>
    <property type="match status" value="1"/>
</dbReference>
<feature type="transmembrane region" description="Helical" evidence="7">
    <location>
        <begin position="313"/>
        <end position="331"/>
    </location>
</feature>
<dbReference type="PANTHER" id="PTHR43266">
    <property type="entry name" value="MACROLIDE-EFFLUX PROTEIN"/>
    <property type="match status" value="1"/>
</dbReference>
<dbReference type="InterPro" id="IPR002123">
    <property type="entry name" value="Plipid/glycerol_acylTrfase"/>
</dbReference>
<comment type="subcellular location">
    <subcellularLocation>
        <location evidence="1">Cell membrane</location>
        <topology evidence="1">Multi-pass membrane protein</topology>
    </subcellularLocation>
</comment>
<evidence type="ECO:0000256" key="5">
    <source>
        <dbReference type="ARBA" id="ARBA00022989"/>
    </source>
</evidence>
<organism evidence="9 10">
    <name type="scientific">Variovorax beijingensis</name>
    <dbReference type="NCBI Taxonomy" id="2496117"/>
    <lineage>
        <taxon>Bacteria</taxon>
        <taxon>Pseudomonadati</taxon>
        <taxon>Pseudomonadota</taxon>
        <taxon>Betaproteobacteria</taxon>
        <taxon>Burkholderiales</taxon>
        <taxon>Comamonadaceae</taxon>
        <taxon>Variovorax</taxon>
    </lineage>
</organism>
<dbReference type="CDD" id="cd07989">
    <property type="entry name" value="LPLAT_AGPAT-like"/>
    <property type="match status" value="1"/>
</dbReference>
<evidence type="ECO:0000256" key="3">
    <source>
        <dbReference type="ARBA" id="ARBA00022475"/>
    </source>
</evidence>
<proteinExistence type="predicted"/>
<keyword evidence="6 7" id="KW-0472">Membrane</keyword>
<evidence type="ECO:0000313" key="9">
    <source>
        <dbReference type="EMBL" id="TWD90787.1"/>
    </source>
</evidence>
<feature type="transmembrane region" description="Helical" evidence="7">
    <location>
        <begin position="171"/>
        <end position="188"/>
    </location>
</feature>
<evidence type="ECO:0000313" key="10">
    <source>
        <dbReference type="Proteomes" id="UP000319722"/>
    </source>
</evidence>
<feature type="transmembrane region" description="Helical" evidence="7">
    <location>
        <begin position="69"/>
        <end position="93"/>
    </location>
</feature>
<feature type="domain" description="Phospholipid/glycerol acyltransferase" evidence="8">
    <location>
        <begin position="473"/>
        <end position="594"/>
    </location>
</feature>
<keyword evidence="4 7" id="KW-0812">Transmembrane</keyword>
<feature type="transmembrane region" description="Helical" evidence="7">
    <location>
        <begin position="281"/>
        <end position="301"/>
    </location>
</feature>
<accession>A0A561CIF8</accession>
<feature type="transmembrane region" description="Helical" evidence="7">
    <location>
        <begin position="246"/>
        <end position="269"/>
    </location>
</feature>
<evidence type="ECO:0000256" key="2">
    <source>
        <dbReference type="ARBA" id="ARBA00022448"/>
    </source>
</evidence>
<name>A0A561CIF8_9BURK</name>
<feature type="transmembrane region" description="Helical" evidence="7">
    <location>
        <begin position="128"/>
        <end position="150"/>
    </location>
</feature>
<dbReference type="Pfam" id="PF07690">
    <property type="entry name" value="MFS_1"/>
    <property type="match status" value="1"/>
</dbReference>
<evidence type="ECO:0000256" key="7">
    <source>
        <dbReference type="SAM" id="Phobius"/>
    </source>
</evidence>
<dbReference type="Pfam" id="PF01553">
    <property type="entry name" value="Acyltransferase"/>
    <property type="match status" value="1"/>
</dbReference>
<evidence type="ECO:0000256" key="6">
    <source>
        <dbReference type="ARBA" id="ARBA00023136"/>
    </source>
</evidence>
<dbReference type="EMBL" id="VIVL01000001">
    <property type="protein sequence ID" value="TWD90787.1"/>
    <property type="molecule type" value="Genomic_DNA"/>
</dbReference>
<dbReference type="GO" id="GO:0005886">
    <property type="term" value="C:plasma membrane"/>
    <property type="evidence" value="ECO:0007669"/>
    <property type="project" value="UniProtKB-SubCell"/>
</dbReference>
<keyword evidence="3" id="KW-1003">Cell membrane</keyword>
<sequence length="653" mass="70637">MTTPAAAATAATAPHEANAHANQFALLGQRRFAPFFWTQFAGAANDNLFKFAFTVMVTYQLQLSWMPPAMAGLAIGALFILPFLLFSATAGQLTDKFDKTKMIRFVKNLEIAIMLLAAWGFVRADAVVLLGCVFLMGLHSTLFGPVKFAYLPQVLDARELTGGNGMVEMGTFVAILLGQVAGGLLVALPQVGHTTVAVACVLLALVGRGVAQAIPRAPATDPGLMINWNPFSETWRNLKLAHGNIVVFRSLLGISWMWFFGAVFLSQFPSFAKEVLHGDEQVASLLLVVFSVGIGVGSLLCETLSRRQVEIGLVPLGAIGMSVFAIDLYFASRALPPVAVMGLGAFMGQAAHWRVMADLALLSLFAGLYSVPMYALIQLRSQPTHRARIIAANNILNALFMIGSSVIAGALLGAGFTIPQIFLFTGIANAVVAFYIFMLVPEYLLRFIAWMLSHFVYRFEIKGDEHIPTEGAAVLVCNHVSFIDAILLMAASPRPIRFIMDHRIFKVPVLGWLFRLAKAIPIAPQKEDPAAYEAAFAKALGVLREGDLLAIFPEGAITRDGQLQPFKGGVMKIIESARAEGIEPPVIPMALTNLWGSYFSRIELRGGQNVAMAKPFRRGFFSRVGLNVGHAVPPAEVRPEALQQRVSGLLLAA</sequence>
<keyword evidence="5 7" id="KW-1133">Transmembrane helix</keyword>
<protein>
    <submittedName>
        <fullName evidence="9">1-acyl-sn-glycerol-3-phosphate acyltransferase</fullName>
    </submittedName>
</protein>
<evidence type="ECO:0000256" key="4">
    <source>
        <dbReference type="ARBA" id="ARBA00022692"/>
    </source>
</evidence>
<evidence type="ECO:0000259" key="8">
    <source>
        <dbReference type="SMART" id="SM00563"/>
    </source>
</evidence>
<comment type="caution">
    <text evidence="9">The sequence shown here is derived from an EMBL/GenBank/DDBJ whole genome shotgun (WGS) entry which is preliminary data.</text>
</comment>
<feature type="transmembrane region" description="Helical" evidence="7">
    <location>
        <begin position="105"/>
        <end position="122"/>
    </location>
</feature>
<keyword evidence="2" id="KW-0813">Transport</keyword>
<dbReference type="Proteomes" id="UP000319722">
    <property type="component" value="Unassembled WGS sequence"/>
</dbReference>
<evidence type="ECO:0000256" key="1">
    <source>
        <dbReference type="ARBA" id="ARBA00004651"/>
    </source>
</evidence>